<gene>
    <name evidence="2" type="ORF">TPAB3V08_LOCUS14981</name>
</gene>
<evidence type="ECO:0000313" key="3">
    <source>
        <dbReference type="Proteomes" id="UP001153148"/>
    </source>
</evidence>
<feature type="non-terminal residue" evidence="2">
    <location>
        <position position="53"/>
    </location>
</feature>
<evidence type="ECO:0000256" key="1">
    <source>
        <dbReference type="SAM" id="MobiDB-lite"/>
    </source>
</evidence>
<keyword evidence="3" id="KW-1185">Reference proteome</keyword>
<accession>A0ABN7PJV3</accession>
<dbReference type="EMBL" id="CAJPIN010080357">
    <property type="protein sequence ID" value="CAG2068038.1"/>
    <property type="molecule type" value="Genomic_DNA"/>
</dbReference>
<organism evidence="2 3">
    <name type="scientific">Timema podura</name>
    <name type="common">Walking stick</name>
    <dbReference type="NCBI Taxonomy" id="61482"/>
    <lineage>
        <taxon>Eukaryota</taxon>
        <taxon>Metazoa</taxon>
        <taxon>Ecdysozoa</taxon>
        <taxon>Arthropoda</taxon>
        <taxon>Hexapoda</taxon>
        <taxon>Insecta</taxon>
        <taxon>Pterygota</taxon>
        <taxon>Neoptera</taxon>
        <taxon>Polyneoptera</taxon>
        <taxon>Phasmatodea</taxon>
        <taxon>Timematodea</taxon>
        <taxon>Timematoidea</taxon>
        <taxon>Timematidae</taxon>
        <taxon>Timema</taxon>
    </lineage>
</organism>
<comment type="caution">
    <text evidence="2">The sequence shown here is derived from an EMBL/GenBank/DDBJ whole genome shotgun (WGS) entry which is preliminary data.</text>
</comment>
<evidence type="ECO:0000313" key="2">
    <source>
        <dbReference type="EMBL" id="CAG2068038.1"/>
    </source>
</evidence>
<name>A0ABN7PJV3_TIMPD</name>
<feature type="compositionally biased region" description="Basic and acidic residues" evidence="1">
    <location>
        <begin position="23"/>
        <end position="33"/>
    </location>
</feature>
<sequence>MKMVVMVKLKKILQHYHHIAWREPEESRQHEPMPDASTVSHRSREVAVQAPEE</sequence>
<reference evidence="2" key="1">
    <citation type="submission" date="2021-03" db="EMBL/GenBank/DDBJ databases">
        <authorList>
            <person name="Tran Van P."/>
        </authorList>
    </citation>
    <scope>NUCLEOTIDE SEQUENCE</scope>
</reference>
<dbReference type="Proteomes" id="UP001153148">
    <property type="component" value="Unassembled WGS sequence"/>
</dbReference>
<feature type="region of interest" description="Disordered" evidence="1">
    <location>
        <begin position="23"/>
        <end position="53"/>
    </location>
</feature>
<proteinExistence type="predicted"/>
<protein>
    <submittedName>
        <fullName evidence="2">Uncharacterized protein</fullName>
    </submittedName>
</protein>